<dbReference type="HOGENOM" id="CLU_925536_0_0_1"/>
<organism evidence="2">
    <name type="scientific">Oryza punctata</name>
    <name type="common">Red rice</name>
    <dbReference type="NCBI Taxonomy" id="4537"/>
    <lineage>
        <taxon>Eukaryota</taxon>
        <taxon>Viridiplantae</taxon>
        <taxon>Streptophyta</taxon>
        <taxon>Embryophyta</taxon>
        <taxon>Tracheophyta</taxon>
        <taxon>Spermatophyta</taxon>
        <taxon>Magnoliopsida</taxon>
        <taxon>Liliopsida</taxon>
        <taxon>Poales</taxon>
        <taxon>Poaceae</taxon>
        <taxon>BOP clade</taxon>
        <taxon>Oryzoideae</taxon>
        <taxon>Oryzeae</taxon>
        <taxon>Oryzinae</taxon>
        <taxon>Oryza</taxon>
    </lineage>
</organism>
<dbReference type="SUPFAM" id="SSF54001">
    <property type="entry name" value="Cysteine proteinases"/>
    <property type="match status" value="1"/>
</dbReference>
<dbReference type="STRING" id="4537.A0A0E0LTI7"/>
<dbReference type="Gene3D" id="1.10.287.2250">
    <property type="match status" value="1"/>
</dbReference>
<dbReference type="Proteomes" id="UP000026962">
    <property type="component" value="Chromosome 8"/>
</dbReference>
<name>A0A0E0LTI7_ORYPU</name>
<proteinExistence type="predicted"/>
<dbReference type="eggNOG" id="KOG1543">
    <property type="taxonomic scope" value="Eukaryota"/>
</dbReference>
<dbReference type="InterPro" id="IPR038765">
    <property type="entry name" value="Papain-like_cys_pep_sf"/>
</dbReference>
<evidence type="ECO:0000313" key="3">
    <source>
        <dbReference type="Proteomes" id="UP000026962"/>
    </source>
</evidence>
<sequence length="372" mass="41774">MAFRSLLGSLVRGSMRCSSSLGQRIAVEEAMGSEVSVQADRLRSLRNSLFYSDGRKSPVAAAAGTSAVVAGSSRYLHSMAVAQTAKMVRPRDGSSLPGIVVQGSLASPAGRGARRFHNLRDVVFEHADGVTATLSVVIFSVVAANEAHEFIHVDEAQKEDIPTKTNPYLRSSQLREDLLRERESYNKTIPDEKTVFREYMEDDQAMRARFKKWMEKYGRTYRDEVEMARRFKLFKAAARFTDAFNDDSAKAGSSTTFGLNNFSDWNKEELARLYGYRGNFDYFKMVMSYLVPQGIWYQVGGSANNKVCIRNFIYTSIFVSLIDMEYIDWRSPRSVPECNLFWNGGSSNLCCTYCDCFGISKLSVISQTASHL</sequence>
<dbReference type="Pfam" id="PF08246">
    <property type="entry name" value="Inhibitor_I29"/>
    <property type="match status" value="1"/>
</dbReference>
<feature type="domain" description="Cathepsin propeptide inhibitor" evidence="1">
    <location>
        <begin position="210"/>
        <end position="270"/>
    </location>
</feature>
<dbReference type="AlphaFoldDB" id="A0A0E0LTI7"/>
<evidence type="ECO:0000259" key="1">
    <source>
        <dbReference type="SMART" id="SM00848"/>
    </source>
</evidence>
<reference evidence="2" key="1">
    <citation type="submission" date="2015-04" db="UniProtKB">
        <authorList>
            <consortium name="EnsemblPlants"/>
        </authorList>
    </citation>
    <scope>IDENTIFICATION</scope>
</reference>
<protein>
    <recommendedName>
        <fullName evidence="1">Cathepsin propeptide inhibitor domain-containing protein</fullName>
    </recommendedName>
</protein>
<evidence type="ECO:0000313" key="2">
    <source>
        <dbReference type="EnsemblPlants" id="OPUNC08G09090.2"/>
    </source>
</evidence>
<accession>A0A0E0LTI7</accession>
<dbReference type="EnsemblPlants" id="OPUNC08G09090.2">
    <property type="protein sequence ID" value="OPUNC08G09090.2"/>
    <property type="gene ID" value="OPUNC08G09090"/>
</dbReference>
<keyword evidence="3" id="KW-1185">Reference proteome</keyword>
<dbReference type="InterPro" id="IPR013201">
    <property type="entry name" value="Prot_inhib_I29"/>
</dbReference>
<dbReference type="SMART" id="SM00848">
    <property type="entry name" value="Inhibitor_I29"/>
    <property type="match status" value="1"/>
</dbReference>
<reference evidence="2" key="2">
    <citation type="submission" date="2018-05" db="EMBL/GenBank/DDBJ databases">
        <title>OpunRS2 (Oryza punctata Reference Sequence Version 2).</title>
        <authorList>
            <person name="Zhang J."/>
            <person name="Kudrna D."/>
            <person name="Lee S."/>
            <person name="Talag J."/>
            <person name="Welchert J."/>
            <person name="Wing R.A."/>
        </authorList>
    </citation>
    <scope>NUCLEOTIDE SEQUENCE [LARGE SCALE GENOMIC DNA]</scope>
</reference>
<dbReference type="Gramene" id="OPUNC08G09090.2">
    <property type="protein sequence ID" value="OPUNC08G09090.2"/>
    <property type="gene ID" value="OPUNC08G09090"/>
</dbReference>